<dbReference type="Pfam" id="PF00397">
    <property type="entry name" value="WW"/>
    <property type="match status" value="1"/>
</dbReference>
<name>A0A836C0J2_9CHLO</name>
<keyword evidence="4" id="KW-1185">Reference proteome</keyword>
<feature type="compositionally biased region" description="Low complexity" evidence="1">
    <location>
        <begin position="45"/>
        <end position="57"/>
    </location>
</feature>
<feature type="region of interest" description="Disordered" evidence="1">
    <location>
        <begin position="1"/>
        <end position="57"/>
    </location>
</feature>
<dbReference type="Gene3D" id="2.20.70.10">
    <property type="match status" value="1"/>
</dbReference>
<reference evidence="3" key="1">
    <citation type="journal article" date="2020" name="bioRxiv">
        <title>Comparative genomics of Chlamydomonas.</title>
        <authorList>
            <person name="Craig R.J."/>
            <person name="Hasan A.R."/>
            <person name="Ness R.W."/>
            <person name="Keightley P.D."/>
        </authorList>
    </citation>
    <scope>NUCLEOTIDE SEQUENCE</scope>
    <source>
        <strain evidence="3">CCAP 11/70</strain>
    </source>
</reference>
<proteinExistence type="predicted"/>
<evidence type="ECO:0000256" key="1">
    <source>
        <dbReference type="SAM" id="MobiDB-lite"/>
    </source>
</evidence>
<dbReference type="AlphaFoldDB" id="A0A836C0J2"/>
<dbReference type="PROSITE" id="PS50020">
    <property type="entry name" value="WW_DOMAIN_2"/>
    <property type="match status" value="1"/>
</dbReference>
<feature type="domain" description="WW" evidence="2">
    <location>
        <begin position="53"/>
        <end position="86"/>
    </location>
</feature>
<dbReference type="CDD" id="cd00201">
    <property type="entry name" value="WW"/>
    <property type="match status" value="1"/>
</dbReference>
<dbReference type="OrthoDB" id="508329at2759"/>
<sequence>MKDLEQRAQAYAKAKAEEQGMNWDEMMARAEELRNKDPSEVIPKAPAAGGAEEPLPAGWAVATDASGRTYFWHKKTQKVQWERPNEDTPIN</sequence>
<comment type="caution">
    <text evidence="3">The sequence shown here is derived from an EMBL/GenBank/DDBJ whole genome shotgun (WGS) entry which is preliminary data.</text>
</comment>
<dbReference type="InterPro" id="IPR036020">
    <property type="entry name" value="WW_dom_sf"/>
</dbReference>
<evidence type="ECO:0000313" key="4">
    <source>
        <dbReference type="Proteomes" id="UP000612055"/>
    </source>
</evidence>
<dbReference type="EMBL" id="JAEHOE010000030">
    <property type="protein sequence ID" value="KAG2494529.1"/>
    <property type="molecule type" value="Genomic_DNA"/>
</dbReference>
<dbReference type="Proteomes" id="UP000612055">
    <property type="component" value="Unassembled WGS sequence"/>
</dbReference>
<feature type="compositionally biased region" description="Basic and acidic residues" evidence="1">
    <location>
        <begin position="26"/>
        <end position="39"/>
    </location>
</feature>
<dbReference type="SUPFAM" id="SSF51045">
    <property type="entry name" value="WW domain"/>
    <property type="match status" value="1"/>
</dbReference>
<gene>
    <name evidence="3" type="ORF">HYH03_007296</name>
</gene>
<accession>A0A836C0J2</accession>
<organism evidence="3 4">
    <name type="scientific">Edaphochlamys debaryana</name>
    <dbReference type="NCBI Taxonomy" id="47281"/>
    <lineage>
        <taxon>Eukaryota</taxon>
        <taxon>Viridiplantae</taxon>
        <taxon>Chlorophyta</taxon>
        <taxon>core chlorophytes</taxon>
        <taxon>Chlorophyceae</taxon>
        <taxon>CS clade</taxon>
        <taxon>Chlamydomonadales</taxon>
        <taxon>Chlamydomonadales incertae sedis</taxon>
        <taxon>Edaphochlamys</taxon>
    </lineage>
</organism>
<dbReference type="SMART" id="SM00456">
    <property type="entry name" value="WW"/>
    <property type="match status" value="1"/>
</dbReference>
<protein>
    <recommendedName>
        <fullName evidence="2">WW domain-containing protein</fullName>
    </recommendedName>
</protein>
<dbReference type="InterPro" id="IPR001202">
    <property type="entry name" value="WW_dom"/>
</dbReference>
<evidence type="ECO:0000313" key="3">
    <source>
        <dbReference type="EMBL" id="KAG2494529.1"/>
    </source>
</evidence>
<evidence type="ECO:0000259" key="2">
    <source>
        <dbReference type="PROSITE" id="PS50020"/>
    </source>
</evidence>